<keyword evidence="2" id="KW-1185">Reference proteome</keyword>
<evidence type="ECO:0000313" key="1">
    <source>
        <dbReference type="EMBL" id="KAF7387895.1"/>
    </source>
</evidence>
<evidence type="ECO:0000313" key="2">
    <source>
        <dbReference type="Proteomes" id="UP000614350"/>
    </source>
</evidence>
<protein>
    <submittedName>
        <fullName evidence="1">Uncharacterized protein</fullName>
    </submittedName>
</protein>
<sequence>MAANTRRKENSETGNITSEDIIGPYNIPLQPIGNIYDFEIDASAIQFKDVTSNLEKIYRKIKKKKWKINGEYKEVKKFSGNIRRDHFKPKCEQRNYEEAYLRSGGDYSRTSVGWSGSEWHAEKKEVRNVADQIRKLSKNGRSGKRKWSVLLMRKEGVYPSEEFSQVRIDRGALAV</sequence>
<name>A0A834JGY8_VESVU</name>
<dbReference type="EMBL" id="JACSEA010000012">
    <property type="protein sequence ID" value="KAF7387895.1"/>
    <property type="molecule type" value="Genomic_DNA"/>
</dbReference>
<accession>A0A834JGY8</accession>
<gene>
    <name evidence="1" type="ORF">HZH66_010662</name>
</gene>
<organism evidence="1 2">
    <name type="scientific">Vespula vulgaris</name>
    <name type="common">Yellow jacket</name>
    <name type="synonym">Wasp</name>
    <dbReference type="NCBI Taxonomy" id="7454"/>
    <lineage>
        <taxon>Eukaryota</taxon>
        <taxon>Metazoa</taxon>
        <taxon>Ecdysozoa</taxon>
        <taxon>Arthropoda</taxon>
        <taxon>Hexapoda</taxon>
        <taxon>Insecta</taxon>
        <taxon>Pterygota</taxon>
        <taxon>Neoptera</taxon>
        <taxon>Endopterygota</taxon>
        <taxon>Hymenoptera</taxon>
        <taxon>Apocrita</taxon>
        <taxon>Aculeata</taxon>
        <taxon>Vespoidea</taxon>
        <taxon>Vespidae</taxon>
        <taxon>Vespinae</taxon>
        <taxon>Vespula</taxon>
    </lineage>
</organism>
<proteinExistence type="predicted"/>
<dbReference type="Proteomes" id="UP000614350">
    <property type="component" value="Unassembled WGS sequence"/>
</dbReference>
<dbReference type="AlphaFoldDB" id="A0A834JGY8"/>
<comment type="caution">
    <text evidence="1">The sequence shown here is derived from an EMBL/GenBank/DDBJ whole genome shotgun (WGS) entry which is preliminary data.</text>
</comment>
<reference evidence="1" key="1">
    <citation type="journal article" date="2020" name="G3 (Bethesda)">
        <title>High-Quality Assemblies for Three Invasive Social Wasps from the &lt;i&gt;Vespula&lt;/i&gt; Genus.</title>
        <authorList>
            <person name="Harrop T.W.R."/>
            <person name="Guhlin J."/>
            <person name="McLaughlin G.M."/>
            <person name="Permina E."/>
            <person name="Stockwell P."/>
            <person name="Gilligan J."/>
            <person name="Le Lec M.F."/>
            <person name="Gruber M.A.M."/>
            <person name="Quinn O."/>
            <person name="Lovegrove M."/>
            <person name="Duncan E.J."/>
            <person name="Remnant E.J."/>
            <person name="Van Eeckhoven J."/>
            <person name="Graham B."/>
            <person name="Knapp R.A."/>
            <person name="Langford K.W."/>
            <person name="Kronenberg Z."/>
            <person name="Press M.O."/>
            <person name="Eacker S.M."/>
            <person name="Wilson-Rankin E.E."/>
            <person name="Purcell J."/>
            <person name="Lester P.J."/>
            <person name="Dearden P.K."/>
        </authorList>
    </citation>
    <scope>NUCLEOTIDE SEQUENCE</scope>
    <source>
        <strain evidence="1">Marl-1</strain>
    </source>
</reference>